<proteinExistence type="predicted"/>
<feature type="compositionally biased region" description="Low complexity" evidence="1">
    <location>
        <begin position="289"/>
        <end position="312"/>
    </location>
</feature>
<evidence type="ECO:0000256" key="1">
    <source>
        <dbReference type="SAM" id="MobiDB-lite"/>
    </source>
</evidence>
<feature type="compositionally biased region" description="Polar residues" evidence="1">
    <location>
        <begin position="258"/>
        <end position="274"/>
    </location>
</feature>
<dbReference type="AlphaFoldDB" id="A0A4S8IL62"/>
<evidence type="ECO:0000313" key="3">
    <source>
        <dbReference type="Proteomes" id="UP000317650"/>
    </source>
</evidence>
<feature type="compositionally biased region" description="Polar residues" evidence="1">
    <location>
        <begin position="339"/>
        <end position="349"/>
    </location>
</feature>
<dbReference type="PANTHER" id="PTHR36350">
    <property type="entry name" value="TRANSMEMBRANE PROTEIN"/>
    <property type="match status" value="1"/>
</dbReference>
<feature type="compositionally biased region" description="Polar residues" evidence="1">
    <location>
        <begin position="313"/>
        <end position="326"/>
    </location>
</feature>
<keyword evidence="3" id="KW-1185">Reference proteome</keyword>
<gene>
    <name evidence="2" type="ORF">C4D60_Mb06t06740</name>
</gene>
<dbReference type="EMBL" id="PYDT01000009">
    <property type="protein sequence ID" value="THU49170.1"/>
    <property type="molecule type" value="Genomic_DNA"/>
</dbReference>
<reference evidence="2 3" key="1">
    <citation type="journal article" date="2019" name="Nat. Plants">
        <title>Genome sequencing of Musa balbisiana reveals subgenome evolution and function divergence in polyploid bananas.</title>
        <authorList>
            <person name="Yao X."/>
        </authorList>
    </citation>
    <scope>NUCLEOTIDE SEQUENCE [LARGE SCALE GENOMIC DNA]</scope>
    <source>
        <strain evidence="3">cv. DH-PKW</strain>
        <tissue evidence="2">Leaves</tissue>
    </source>
</reference>
<feature type="region of interest" description="Disordered" evidence="1">
    <location>
        <begin position="258"/>
        <end position="375"/>
    </location>
</feature>
<feature type="compositionally biased region" description="Low complexity" evidence="1">
    <location>
        <begin position="350"/>
        <end position="366"/>
    </location>
</feature>
<dbReference type="InterPro" id="IPR011990">
    <property type="entry name" value="TPR-like_helical_dom_sf"/>
</dbReference>
<dbReference type="Proteomes" id="UP000317650">
    <property type="component" value="Chromosome 6"/>
</dbReference>
<protein>
    <submittedName>
        <fullName evidence="2">Uncharacterized protein</fullName>
    </submittedName>
</protein>
<dbReference type="SUPFAM" id="SSF48452">
    <property type="entry name" value="TPR-like"/>
    <property type="match status" value="1"/>
</dbReference>
<dbReference type="Gene3D" id="1.25.40.10">
    <property type="entry name" value="Tetratricopeptide repeat domain"/>
    <property type="match status" value="1"/>
</dbReference>
<dbReference type="PANTHER" id="PTHR36350:SF3">
    <property type="entry name" value="TRANSMEMBRANE PROTEIN"/>
    <property type="match status" value="1"/>
</dbReference>
<evidence type="ECO:0000313" key="2">
    <source>
        <dbReference type="EMBL" id="THU49170.1"/>
    </source>
</evidence>
<organism evidence="2 3">
    <name type="scientific">Musa balbisiana</name>
    <name type="common">Banana</name>
    <dbReference type="NCBI Taxonomy" id="52838"/>
    <lineage>
        <taxon>Eukaryota</taxon>
        <taxon>Viridiplantae</taxon>
        <taxon>Streptophyta</taxon>
        <taxon>Embryophyta</taxon>
        <taxon>Tracheophyta</taxon>
        <taxon>Spermatophyta</taxon>
        <taxon>Magnoliopsida</taxon>
        <taxon>Liliopsida</taxon>
        <taxon>Zingiberales</taxon>
        <taxon>Musaceae</taxon>
        <taxon>Musa</taxon>
    </lineage>
</organism>
<comment type="caution">
    <text evidence="2">The sequence shown here is derived from an EMBL/GenBank/DDBJ whole genome shotgun (WGS) entry which is preliminary data.</text>
</comment>
<accession>A0A4S8IL62</accession>
<sequence length="375" mass="40170">MNDKGNTSVPIGHVDQLPQGKKAVAKAPRSLASVARHVGGACLHVLASPGTGTLLFASVCLALAYKHKKRKLTASRTAAAATIPEAPPTPVLYRSVSFGMLYGGENAMQRIMNAHEARLDTSLEMSGREKEAIKMLEAALEKNAENKEEMHELEMLLVEMLIYEGDYVKALGYATLCGEDTSAADARVPLYKAAIFAMMGKDYRAKECYETFKEIQKNYNRQKFYKDGSSVHFRVPEFDQFMTIVNNIKKDIKDAHPTTTVASKGNQGTQQVQPGGTAVDQAKAPPQAPQGGTTTDQGTQQALQGGTQQTKQEATATNQGTQQLQPGGTAVDQPKATPQAPQGGTATDHGTQQPQQGGTQPVGTQQPKKEGTAAN</sequence>
<name>A0A4S8IL62_MUSBA</name>